<dbReference type="OrthoDB" id="3402572at2"/>
<proteinExistence type="predicted"/>
<evidence type="ECO:0000313" key="2">
    <source>
        <dbReference type="Proteomes" id="UP000199699"/>
    </source>
</evidence>
<dbReference type="InterPro" id="IPR019933">
    <property type="entry name" value="DivIVA_domain"/>
</dbReference>
<gene>
    <name evidence="1" type="ORF">GA0070616_3744</name>
</gene>
<dbReference type="Proteomes" id="UP000199699">
    <property type="component" value="Unassembled WGS sequence"/>
</dbReference>
<sequence length="110" mass="12591">MAVYRSRHALSGHALTGPFLNGPLTPDRIAAVELPRTRLGRRGYEPDAVHALLERLAHELQHRARQLDLVRDENRRVKHALRTWQSERFEAAERVGFRSGARHSVQLPCN</sequence>
<dbReference type="EMBL" id="FMHT01000003">
    <property type="protein sequence ID" value="SCL28703.1"/>
    <property type="molecule type" value="Genomic_DNA"/>
</dbReference>
<dbReference type="RefSeq" id="WP_139128939.1">
    <property type="nucleotide sequence ID" value="NZ_FMHT01000003.1"/>
</dbReference>
<organism evidence="1 2">
    <name type="scientific">Micromonospora nigra</name>
    <dbReference type="NCBI Taxonomy" id="145857"/>
    <lineage>
        <taxon>Bacteria</taxon>
        <taxon>Bacillati</taxon>
        <taxon>Actinomycetota</taxon>
        <taxon>Actinomycetes</taxon>
        <taxon>Micromonosporales</taxon>
        <taxon>Micromonosporaceae</taxon>
        <taxon>Micromonospora</taxon>
    </lineage>
</organism>
<accession>A0A1C6SGZ2</accession>
<dbReference type="NCBIfam" id="TIGR03544">
    <property type="entry name" value="DivI1A_domain"/>
    <property type="match status" value="1"/>
</dbReference>
<reference evidence="1 2" key="1">
    <citation type="submission" date="2016-06" db="EMBL/GenBank/DDBJ databases">
        <authorList>
            <person name="Kjaerup R.B."/>
            <person name="Dalgaard T.S."/>
            <person name="Juul-Madsen H.R."/>
        </authorList>
    </citation>
    <scope>NUCLEOTIDE SEQUENCE [LARGE SCALE GENOMIC DNA]</scope>
    <source>
        <strain evidence="1 2">DSM 43818</strain>
    </source>
</reference>
<dbReference type="AlphaFoldDB" id="A0A1C6SGZ2"/>
<protein>
    <submittedName>
        <fullName evidence="1">DivIVA domain-containing protein</fullName>
    </submittedName>
</protein>
<keyword evidence="2" id="KW-1185">Reference proteome</keyword>
<dbReference type="STRING" id="145857.GA0070616_3744"/>
<name>A0A1C6SGZ2_9ACTN</name>
<dbReference type="Gene3D" id="6.10.250.660">
    <property type="match status" value="1"/>
</dbReference>
<evidence type="ECO:0000313" key="1">
    <source>
        <dbReference type="EMBL" id="SCL28703.1"/>
    </source>
</evidence>